<dbReference type="EMBL" id="CM047591">
    <property type="protein sequence ID" value="KAI9918283.1"/>
    <property type="molecule type" value="Genomic_DNA"/>
</dbReference>
<sequence length="225" mass="25814">MHLRNSFRNTPASRGRNRTLRMLVVVNTIVLERFFRYACGNTRQVQVRVDCLHDAQYVPSKAALYIHLPTVLTTFIFVRAGTQRCMNLQRLDRKSHSNTLPSWWAETASVSSVGWKWRENAGESPDVTKRLHHRQRVSQIRIVLSSATPNKNVLEFGGKTSKLHLRHSNIFECGAVVHTYGREVTISSTELCLHEPRSFTELLLLSCPSQHLLYFQLIKSEKSSV</sequence>
<name>A0ACC0WJN1_9STRA</name>
<protein>
    <submittedName>
        <fullName evidence="1">Uncharacterized protein</fullName>
    </submittedName>
</protein>
<evidence type="ECO:0000313" key="2">
    <source>
        <dbReference type="Proteomes" id="UP001163321"/>
    </source>
</evidence>
<gene>
    <name evidence="1" type="ORF">PsorP6_012098</name>
</gene>
<proteinExistence type="predicted"/>
<comment type="caution">
    <text evidence="1">The sequence shown here is derived from an EMBL/GenBank/DDBJ whole genome shotgun (WGS) entry which is preliminary data.</text>
</comment>
<accession>A0ACC0WJN1</accession>
<organism evidence="1 2">
    <name type="scientific">Peronosclerospora sorghi</name>
    <dbReference type="NCBI Taxonomy" id="230839"/>
    <lineage>
        <taxon>Eukaryota</taxon>
        <taxon>Sar</taxon>
        <taxon>Stramenopiles</taxon>
        <taxon>Oomycota</taxon>
        <taxon>Peronosporomycetes</taxon>
        <taxon>Peronosporales</taxon>
        <taxon>Peronosporaceae</taxon>
        <taxon>Peronosclerospora</taxon>
    </lineage>
</organism>
<evidence type="ECO:0000313" key="1">
    <source>
        <dbReference type="EMBL" id="KAI9918283.1"/>
    </source>
</evidence>
<reference evidence="1 2" key="1">
    <citation type="journal article" date="2022" name="bioRxiv">
        <title>The genome of the oomycete Peronosclerospora sorghi, a cosmopolitan pathogen of maize and sorghum, is inflated with dispersed pseudogenes.</title>
        <authorList>
            <person name="Fletcher K."/>
            <person name="Martin F."/>
            <person name="Isakeit T."/>
            <person name="Cavanaugh K."/>
            <person name="Magill C."/>
            <person name="Michelmore R."/>
        </authorList>
    </citation>
    <scope>NUCLEOTIDE SEQUENCE [LARGE SCALE GENOMIC DNA]</scope>
    <source>
        <strain evidence="1">P6</strain>
    </source>
</reference>
<keyword evidence="2" id="KW-1185">Reference proteome</keyword>
<dbReference type="Proteomes" id="UP001163321">
    <property type="component" value="Chromosome 12"/>
</dbReference>